<dbReference type="GO" id="GO:0032196">
    <property type="term" value="P:transposition"/>
    <property type="evidence" value="ECO:0007669"/>
    <property type="project" value="TreeGrafter"/>
</dbReference>
<dbReference type="InterPro" id="IPR001584">
    <property type="entry name" value="Integrase_cat-core"/>
</dbReference>
<evidence type="ECO:0000313" key="4">
    <source>
        <dbReference type="Proteomes" id="UP000177723"/>
    </source>
</evidence>
<dbReference type="SUPFAM" id="SSF53098">
    <property type="entry name" value="Ribonuclease H-like"/>
    <property type="match status" value="1"/>
</dbReference>
<dbReference type="GO" id="GO:0004803">
    <property type="term" value="F:transposase activity"/>
    <property type="evidence" value="ECO:0007669"/>
    <property type="project" value="TreeGrafter"/>
</dbReference>
<dbReference type="Pfam" id="PF13936">
    <property type="entry name" value="HTH_38"/>
    <property type="match status" value="1"/>
</dbReference>
<evidence type="ECO:0000256" key="1">
    <source>
        <dbReference type="ARBA" id="ARBA00023172"/>
    </source>
</evidence>
<dbReference type="InterPro" id="IPR012337">
    <property type="entry name" value="RNaseH-like_sf"/>
</dbReference>
<comment type="caution">
    <text evidence="3">The sequence shown here is derived from an EMBL/GenBank/DDBJ whole genome shotgun (WGS) entry which is preliminary data.</text>
</comment>
<dbReference type="InterPro" id="IPR036397">
    <property type="entry name" value="RNaseH_sf"/>
</dbReference>
<accession>A0A1F5WQS5</accession>
<dbReference type="AlphaFoldDB" id="A0A1F5WQS5"/>
<dbReference type="InterPro" id="IPR025246">
    <property type="entry name" value="IS30-like_HTH"/>
</dbReference>
<dbReference type="PANTHER" id="PTHR10948:SF23">
    <property type="entry name" value="TRANSPOSASE INSI FOR INSERTION SEQUENCE ELEMENT IS30A-RELATED"/>
    <property type="match status" value="1"/>
</dbReference>
<sequence>MQNFKHFCFFDRKRIERFLKMKKSRRHIAAKLGRSVSSISDEIKRNSVKEKYSAEKADHKAYVKRRYSKIQCMKVAVDPRLQRFVVENLKQDQSPEGISGRLKGVEKSIQYASTKAVYKFVYSPNGRRVEKYLYSKAVHRKSGPKRGKSITIDGRIMIDQRPKKVEERRAFAHYEGDFIESGKDGKGSLLVLVERKTRYPTLRYLEDRTTENVNRLVSEMLQNIPIESLTIDNDISFQKHKELSKLIEAEIFFCHPQSPHEKGTIENRNKAIRRYIKKRTDLSKVPQEVFSLAEERLRNKYMKCLNYGTPKETFEREIQKIKMKKTARCGIISNNILLSESVRIEGSA</sequence>
<dbReference type="PANTHER" id="PTHR10948">
    <property type="entry name" value="TRANSPOSASE"/>
    <property type="match status" value="1"/>
</dbReference>
<organism evidence="3 4">
    <name type="scientific">Candidatus Giovannonibacteria bacterium RIFCSPHIGHO2_12_FULL_43_15</name>
    <dbReference type="NCBI Taxonomy" id="1798341"/>
    <lineage>
        <taxon>Bacteria</taxon>
        <taxon>Candidatus Giovannoniibacteriota</taxon>
    </lineage>
</organism>
<evidence type="ECO:0000259" key="2">
    <source>
        <dbReference type="PROSITE" id="PS50994"/>
    </source>
</evidence>
<feature type="domain" description="Integrase catalytic" evidence="2">
    <location>
        <begin position="158"/>
        <end position="318"/>
    </location>
</feature>
<name>A0A1F5WQS5_9BACT</name>
<dbReference type="PROSITE" id="PS50994">
    <property type="entry name" value="INTEGRASE"/>
    <property type="match status" value="1"/>
</dbReference>
<keyword evidence="1" id="KW-0233">DNA recombination</keyword>
<dbReference type="EMBL" id="MFHT01000016">
    <property type="protein sequence ID" value="OGF77601.1"/>
    <property type="molecule type" value="Genomic_DNA"/>
</dbReference>
<dbReference type="NCBIfam" id="NF033563">
    <property type="entry name" value="transpos_IS30"/>
    <property type="match status" value="1"/>
</dbReference>
<dbReference type="Proteomes" id="UP000177723">
    <property type="component" value="Unassembled WGS sequence"/>
</dbReference>
<dbReference type="GO" id="GO:0015074">
    <property type="term" value="P:DNA integration"/>
    <property type="evidence" value="ECO:0007669"/>
    <property type="project" value="InterPro"/>
</dbReference>
<dbReference type="GO" id="GO:0005829">
    <property type="term" value="C:cytosol"/>
    <property type="evidence" value="ECO:0007669"/>
    <property type="project" value="TreeGrafter"/>
</dbReference>
<evidence type="ECO:0000313" key="3">
    <source>
        <dbReference type="EMBL" id="OGF77601.1"/>
    </source>
</evidence>
<gene>
    <name evidence="3" type="ORF">A3F23_00145</name>
</gene>
<reference evidence="3 4" key="1">
    <citation type="journal article" date="2016" name="Nat. Commun.">
        <title>Thousands of microbial genomes shed light on interconnected biogeochemical processes in an aquifer system.</title>
        <authorList>
            <person name="Anantharaman K."/>
            <person name="Brown C.T."/>
            <person name="Hug L.A."/>
            <person name="Sharon I."/>
            <person name="Castelle C.J."/>
            <person name="Probst A.J."/>
            <person name="Thomas B.C."/>
            <person name="Singh A."/>
            <person name="Wilkins M.J."/>
            <person name="Karaoz U."/>
            <person name="Brodie E.L."/>
            <person name="Williams K.H."/>
            <person name="Hubbard S.S."/>
            <person name="Banfield J.F."/>
        </authorList>
    </citation>
    <scope>NUCLEOTIDE SEQUENCE [LARGE SCALE GENOMIC DNA]</scope>
</reference>
<dbReference type="GO" id="GO:0006310">
    <property type="term" value="P:DNA recombination"/>
    <property type="evidence" value="ECO:0007669"/>
    <property type="project" value="UniProtKB-KW"/>
</dbReference>
<dbReference type="InterPro" id="IPR053392">
    <property type="entry name" value="Transposase_IS30-like"/>
</dbReference>
<dbReference type="Gene3D" id="3.30.420.10">
    <property type="entry name" value="Ribonuclease H-like superfamily/Ribonuclease H"/>
    <property type="match status" value="1"/>
</dbReference>
<protein>
    <recommendedName>
        <fullName evidence="2">Integrase catalytic domain-containing protein</fullName>
    </recommendedName>
</protein>
<proteinExistence type="predicted"/>
<dbReference type="InterPro" id="IPR051917">
    <property type="entry name" value="Transposase-Integrase"/>
</dbReference>
<dbReference type="GO" id="GO:0003676">
    <property type="term" value="F:nucleic acid binding"/>
    <property type="evidence" value="ECO:0007669"/>
    <property type="project" value="InterPro"/>
</dbReference>